<sequence length="528" mass="53018">MNTERPDHDDDANADAKAVTEAEAEGTTEASPEESGAERPSRRRSPVLVASVAAAVLLVGGGGAYLSTGLTGGSGDDDRTDTAAPGGDGTTPPPLALDGYAEGGSGDTGGTGDTSGIAPGEPDPNGVTYRADGPLPAGPASAPVYSTAKDGEAAITAAEVTRLAKALGVGGKPVTEADSWLVGTAKDGTGPFLRVNKQAPGTWSFSRYLAGGSDNCKSTTVCPQKPSAEGATVDPVSEAVAKKAAAPILKAVGQDDAKLDASGIMGTQRVVNADPVIGGLPTYGWTTGLQVSAQGEVVGGSGQLSTPVKSDTYPVLGARATLALLNEPGAAVTPEHRMGIGGCASAVPLKDRLEAPCGTTTTGQKETLTVGKAVFGLASHSVSGRPALVPSWLFEVRAQGAAEGFTVTYPAVDPRYLAGATPSTEPSPTATPTAPGDGATIEGYTVSADGRELTVGFWAGVCSDYSASAKEEDGEVTVTVTSKSEKGKVCIMIAKAAYETVRLDEPLGDRKVLGTDGKAIPEGDFADR</sequence>
<feature type="compositionally biased region" description="Low complexity" evidence="1">
    <location>
        <begin position="25"/>
        <end position="34"/>
    </location>
</feature>
<feature type="transmembrane region" description="Helical" evidence="2">
    <location>
        <begin position="47"/>
        <end position="66"/>
    </location>
</feature>
<dbReference type="AlphaFoldDB" id="A0A917PAA4"/>
<evidence type="ECO:0000313" key="3">
    <source>
        <dbReference type="EMBL" id="GGJ68445.1"/>
    </source>
</evidence>
<dbReference type="RefSeq" id="WP_189152018.1">
    <property type="nucleotide sequence ID" value="NZ_BAABER010000001.1"/>
</dbReference>
<gene>
    <name evidence="3" type="ORF">GCM10012282_76790</name>
</gene>
<feature type="region of interest" description="Disordered" evidence="1">
    <location>
        <begin position="70"/>
        <end position="144"/>
    </location>
</feature>
<keyword evidence="2" id="KW-0812">Transmembrane</keyword>
<keyword evidence="2" id="KW-1133">Transmembrane helix</keyword>
<evidence type="ECO:0000313" key="4">
    <source>
        <dbReference type="Proteomes" id="UP000625682"/>
    </source>
</evidence>
<feature type="region of interest" description="Disordered" evidence="1">
    <location>
        <begin position="509"/>
        <end position="528"/>
    </location>
</feature>
<dbReference type="Proteomes" id="UP000625682">
    <property type="component" value="Unassembled WGS sequence"/>
</dbReference>
<evidence type="ECO:0000256" key="2">
    <source>
        <dbReference type="SAM" id="Phobius"/>
    </source>
</evidence>
<accession>A0A917PAA4</accession>
<keyword evidence="2" id="KW-0472">Membrane</keyword>
<reference evidence="3" key="2">
    <citation type="submission" date="2020-09" db="EMBL/GenBank/DDBJ databases">
        <authorList>
            <person name="Sun Q."/>
            <person name="Zhou Y."/>
        </authorList>
    </citation>
    <scope>NUCLEOTIDE SEQUENCE</scope>
    <source>
        <strain evidence="3">CGMCC 4.7272</strain>
    </source>
</reference>
<feature type="region of interest" description="Disordered" evidence="1">
    <location>
        <begin position="1"/>
        <end position="46"/>
    </location>
</feature>
<protein>
    <submittedName>
        <fullName evidence="3">Membrane protein</fullName>
    </submittedName>
</protein>
<reference evidence="3" key="1">
    <citation type="journal article" date="2014" name="Int. J. Syst. Evol. Microbiol.">
        <title>Complete genome sequence of Corynebacterium casei LMG S-19264T (=DSM 44701T), isolated from a smear-ripened cheese.</title>
        <authorList>
            <consortium name="US DOE Joint Genome Institute (JGI-PGF)"/>
            <person name="Walter F."/>
            <person name="Albersmeier A."/>
            <person name="Kalinowski J."/>
            <person name="Ruckert C."/>
        </authorList>
    </citation>
    <scope>NUCLEOTIDE SEQUENCE</scope>
    <source>
        <strain evidence="3">CGMCC 4.7272</strain>
    </source>
</reference>
<proteinExistence type="predicted"/>
<keyword evidence="4" id="KW-1185">Reference proteome</keyword>
<feature type="compositionally biased region" description="Gly residues" evidence="1">
    <location>
        <begin position="101"/>
        <end position="113"/>
    </location>
</feature>
<comment type="caution">
    <text evidence="3">The sequence shown here is derived from an EMBL/GenBank/DDBJ whole genome shotgun (WGS) entry which is preliminary data.</text>
</comment>
<feature type="region of interest" description="Disordered" evidence="1">
    <location>
        <begin position="418"/>
        <end position="438"/>
    </location>
</feature>
<name>A0A917PAA4_9ACTN</name>
<evidence type="ECO:0000256" key="1">
    <source>
        <dbReference type="SAM" id="MobiDB-lite"/>
    </source>
</evidence>
<dbReference type="EMBL" id="BMMU01000049">
    <property type="protein sequence ID" value="GGJ68445.1"/>
    <property type="molecule type" value="Genomic_DNA"/>
</dbReference>
<organism evidence="3 4">
    <name type="scientific">Streptomyces lacrimifluminis</name>
    <dbReference type="NCBI Taxonomy" id="1500077"/>
    <lineage>
        <taxon>Bacteria</taxon>
        <taxon>Bacillati</taxon>
        <taxon>Actinomycetota</taxon>
        <taxon>Actinomycetes</taxon>
        <taxon>Kitasatosporales</taxon>
        <taxon>Streptomycetaceae</taxon>
        <taxon>Streptomyces</taxon>
    </lineage>
</organism>